<dbReference type="EMBL" id="UFSX01000002">
    <property type="protein sequence ID" value="SUV43080.1"/>
    <property type="molecule type" value="Genomic_DNA"/>
</dbReference>
<dbReference type="PANTHER" id="PTHR43811">
    <property type="entry name" value="FKBP-TYPE PEPTIDYL-PROLYL CIS-TRANS ISOMERASE FKPA"/>
    <property type="match status" value="1"/>
</dbReference>
<dbReference type="EC" id="5.2.1.8" evidence="7"/>
<dbReference type="Pfam" id="PF00254">
    <property type="entry name" value="FKBP_C"/>
    <property type="match status" value="1"/>
</dbReference>
<dbReference type="GO" id="GO:0003755">
    <property type="term" value="F:peptidyl-prolyl cis-trans isomerase activity"/>
    <property type="evidence" value="ECO:0007669"/>
    <property type="project" value="UniProtKB-UniRule"/>
</dbReference>
<dbReference type="SUPFAM" id="SSF54534">
    <property type="entry name" value="FKBP-like"/>
    <property type="match status" value="1"/>
</dbReference>
<evidence type="ECO:0000256" key="4">
    <source>
        <dbReference type="ARBA" id="ARBA00023110"/>
    </source>
</evidence>
<feature type="domain" description="PPIase FKBP-type" evidence="8">
    <location>
        <begin position="124"/>
        <end position="210"/>
    </location>
</feature>
<reference evidence="10 11" key="1">
    <citation type="submission" date="2018-06" db="EMBL/GenBank/DDBJ databases">
        <authorList>
            <consortium name="Pathogen Informatics"/>
            <person name="Doyle S."/>
        </authorList>
    </citation>
    <scope>NUCLEOTIDE SEQUENCE [LARGE SCALE GENOMIC DNA]</scope>
    <source>
        <strain evidence="10 11">NCTC11155</strain>
    </source>
</reference>
<dbReference type="PANTHER" id="PTHR43811:SF19">
    <property type="entry name" value="39 KDA FK506-BINDING NUCLEAR PROTEIN"/>
    <property type="match status" value="1"/>
</dbReference>
<gene>
    <name evidence="10" type="primary">fklB_1</name>
    <name evidence="9" type="synonym">fklB</name>
    <name evidence="9" type="ORF">INE88_01915</name>
    <name evidence="10" type="ORF">NCTC11155_02469</name>
</gene>
<evidence type="ECO:0000256" key="5">
    <source>
        <dbReference type="ARBA" id="ARBA00023235"/>
    </source>
</evidence>
<dbReference type="NCBIfam" id="NF008602">
    <property type="entry name" value="PRK11570.1"/>
    <property type="match status" value="1"/>
</dbReference>
<dbReference type="GO" id="GO:0006457">
    <property type="term" value="P:protein folding"/>
    <property type="evidence" value="ECO:0007669"/>
    <property type="project" value="InterPro"/>
</dbReference>
<dbReference type="AlphaFoldDB" id="A0A380Z9D3"/>
<dbReference type="STRING" id="483216.BACEGG_03158"/>
<evidence type="ECO:0000256" key="3">
    <source>
        <dbReference type="ARBA" id="ARBA00022729"/>
    </source>
</evidence>
<dbReference type="Gene3D" id="1.10.287.460">
    <property type="entry name" value="Peptidyl-prolyl cis-trans isomerase, FKBP-type, N-terminal domain"/>
    <property type="match status" value="1"/>
</dbReference>
<evidence type="ECO:0000256" key="1">
    <source>
        <dbReference type="ARBA" id="ARBA00000971"/>
    </source>
</evidence>
<evidence type="ECO:0000256" key="6">
    <source>
        <dbReference type="PROSITE-ProRule" id="PRU00277"/>
    </source>
</evidence>
<sequence>MGWKRNHFSRQQNQFMDKFSYAIGLGIGQNLLSMGAKGIAVDDFAQAIKDVLEGNQTAISHTEAREIVNKYFEELEQKMNAANIETGKKFLEENKKRPEVVTLPSGLQYEVINEGNVGTYAKATDQVQCHYEGTLIDGTLFDSSIKRGQPATFGVSQVIPGWVEALQLMPEGAKWKLYIPSELAYGAQGAGEMIPPHSTLIFEVELLKVLNK</sequence>
<dbReference type="Proteomes" id="UP000254424">
    <property type="component" value="Unassembled WGS sequence"/>
</dbReference>
<evidence type="ECO:0000313" key="10">
    <source>
        <dbReference type="EMBL" id="SUV43080.1"/>
    </source>
</evidence>
<evidence type="ECO:0000313" key="11">
    <source>
        <dbReference type="Proteomes" id="UP000254424"/>
    </source>
</evidence>
<name>A0A380Z9D3_9BACE</name>
<evidence type="ECO:0000313" key="9">
    <source>
        <dbReference type="EMBL" id="QUT45108.1"/>
    </source>
</evidence>
<comment type="catalytic activity">
    <reaction evidence="1 6 7">
        <text>[protein]-peptidylproline (omega=180) = [protein]-peptidylproline (omega=0)</text>
        <dbReference type="Rhea" id="RHEA:16237"/>
        <dbReference type="Rhea" id="RHEA-COMP:10747"/>
        <dbReference type="Rhea" id="RHEA-COMP:10748"/>
        <dbReference type="ChEBI" id="CHEBI:83833"/>
        <dbReference type="ChEBI" id="CHEBI:83834"/>
        <dbReference type="EC" id="5.2.1.8"/>
    </reaction>
</comment>
<dbReference type="FunFam" id="3.10.50.40:FF:000045">
    <property type="entry name" value="Peptidyl-prolyl cis-trans isomerase"/>
    <property type="match status" value="1"/>
</dbReference>
<reference evidence="9" key="2">
    <citation type="journal article" date="2021" name="PLoS Genet.">
        <title>Mobile Type VI secretion system loci of the gut Bacteroidales display extensive intra-ecosystem transfer, multi-species spread and geographical clustering.</title>
        <authorList>
            <person name="Garcia-Bayona L."/>
            <person name="Coyne M.J."/>
            <person name="Comstock L.E."/>
        </authorList>
    </citation>
    <scope>NUCLEOTIDE SEQUENCE</scope>
    <source>
        <strain evidence="9">CL11T00C20</strain>
    </source>
</reference>
<evidence type="ECO:0000256" key="7">
    <source>
        <dbReference type="RuleBase" id="RU003915"/>
    </source>
</evidence>
<dbReference type="InterPro" id="IPR000774">
    <property type="entry name" value="PPIase_FKBP_N"/>
</dbReference>
<dbReference type="Pfam" id="PF01346">
    <property type="entry name" value="FKBP_N"/>
    <property type="match status" value="1"/>
</dbReference>
<keyword evidence="5 6" id="KW-0413">Isomerase</keyword>
<dbReference type="Proteomes" id="UP000679226">
    <property type="component" value="Chromosome"/>
</dbReference>
<dbReference type="InterPro" id="IPR036944">
    <property type="entry name" value="PPIase_FKBP_N_sf"/>
</dbReference>
<dbReference type="KEGG" id="beg:INE88_01915"/>
<dbReference type="InterPro" id="IPR046357">
    <property type="entry name" value="PPIase_dom_sf"/>
</dbReference>
<evidence type="ECO:0000256" key="2">
    <source>
        <dbReference type="ARBA" id="ARBA00006577"/>
    </source>
</evidence>
<evidence type="ECO:0000259" key="8">
    <source>
        <dbReference type="PROSITE" id="PS50059"/>
    </source>
</evidence>
<organism evidence="10 11">
    <name type="scientific">Bacteroides eggerthii</name>
    <dbReference type="NCBI Taxonomy" id="28111"/>
    <lineage>
        <taxon>Bacteria</taxon>
        <taxon>Pseudomonadati</taxon>
        <taxon>Bacteroidota</taxon>
        <taxon>Bacteroidia</taxon>
        <taxon>Bacteroidales</taxon>
        <taxon>Bacteroidaceae</taxon>
        <taxon>Bacteroides</taxon>
    </lineage>
</organism>
<dbReference type="EMBL" id="CP072227">
    <property type="protein sequence ID" value="QUT45108.1"/>
    <property type="molecule type" value="Genomic_DNA"/>
</dbReference>
<accession>A0A380Z9D3</accession>
<comment type="similarity">
    <text evidence="2 7">Belongs to the FKBP-type PPIase family.</text>
</comment>
<dbReference type="InterPro" id="IPR001179">
    <property type="entry name" value="PPIase_FKBP_dom"/>
</dbReference>
<proteinExistence type="inferred from homology"/>
<keyword evidence="4 6" id="KW-0697">Rotamase</keyword>
<protein>
    <recommendedName>
        <fullName evidence="7">Peptidyl-prolyl cis-trans isomerase</fullName>
        <ecNumber evidence="7">5.2.1.8</ecNumber>
    </recommendedName>
</protein>
<dbReference type="Gene3D" id="3.10.50.40">
    <property type="match status" value="1"/>
</dbReference>
<dbReference type="PROSITE" id="PS50059">
    <property type="entry name" value="FKBP_PPIASE"/>
    <property type="match status" value="1"/>
</dbReference>
<keyword evidence="3" id="KW-0732">Signal</keyword>